<dbReference type="Pfam" id="PF07714">
    <property type="entry name" value="PK_Tyr_Ser-Thr"/>
    <property type="match status" value="2"/>
</dbReference>
<dbReference type="Gene3D" id="1.10.510.10">
    <property type="entry name" value="Transferase(Phosphotransferase) domain 1"/>
    <property type="match status" value="2"/>
</dbReference>
<dbReference type="PANTHER" id="PTHR44329">
    <property type="entry name" value="SERINE/THREONINE-PROTEIN KINASE TNNI3K-RELATED"/>
    <property type="match status" value="1"/>
</dbReference>
<name>A0A8H3LKW3_9GLOM</name>
<dbReference type="Proteomes" id="UP000615446">
    <property type="component" value="Unassembled WGS sequence"/>
</dbReference>
<feature type="domain" description="Protein kinase" evidence="5">
    <location>
        <begin position="78"/>
        <end position="321"/>
    </location>
</feature>
<dbReference type="InterPro" id="IPR001245">
    <property type="entry name" value="Ser-Thr/Tyr_kinase_cat_dom"/>
</dbReference>
<evidence type="ECO:0000259" key="5">
    <source>
        <dbReference type="PROSITE" id="PS50011"/>
    </source>
</evidence>
<keyword evidence="3 6" id="KW-0418">Kinase</keyword>
<gene>
    <name evidence="6" type="ORF">RCL2_001478600</name>
</gene>
<dbReference type="PROSITE" id="PS50011">
    <property type="entry name" value="PROTEIN_KINASE_DOM"/>
    <property type="match status" value="1"/>
</dbReference>
<dbReference type="OrthoDB" id="4062651at2759"/>
<dbReference type="GO" id="GO:0005524">
    <property type="term" value="F:ATP binding"/>
    <property type="evidence" value="ECO:0007669"/>
    <property type="project" value="UniProtKB-KW"/>
</dbReference>
<organism evidence="6 7">
    <name type="scientific">Rhizophagus clarus</name>
    <dbReference type="NCBI Taxonomy" id="94130"/>
    <lineage>
        <taxon>Eukaryota</taxon>
        <taxon>Fungi</taxon>
        <taxon>Fungi incertae sedis</taxon>
        <taxon>Mucoromycota</taxon>
        <taxon>Glomeromycotina</taxon>
        <taxon>Glomeromycetes</taxon>
        <taxon>Glomerales</taxon>
        <taxon>Glomeraceae</taxon>
        <taxon>Rhizophagus</taxon>
    </lineage>
</organism>
<evidence type="ECO:0000256" key="2">
    <source>
        <dbReference type="ARBA" id="ARBA00022741"/>
    </source>
</evidence>
<keyword evidence="1" id="KW-0808">Transferase</keyword>
<dbReference type="EMBL" id="BLAL01000172">
    <property type="protein sequence ID" value="GES87811.1"/>
    <property type="molecule type" value="Genomic_DNA"/>
</dbReference>
<protein>
    <submittedName>
        <fullName evidence="6">Kinase-like domain-containing protein</fullName>
    </submittedName>
</protein>
<evidence type="ECO:0000256" key="3">
    <source>
        <dbReference type="ARBA" id="ARBA00022777"/>
    </source>
</evidence>
<dbReference type="PANTHER" id="PTHR44329:SF288">
    <property type="entry name" value="MITOGEN-ACTIVATED PROTEIN KINASE KINASE KINASE 20"/>
    <property type="match status" value="1"/>
</dbReference>
<dbReference type="SUPFAM" id="SSF56112">
    <property type="entry name" value="Protein kinase-like (PK-like)"/>
    <property type="match status" value="1"/>
</dbReference>
<dbReference type="InterPro" id="IPR051681">
    <property type="entry name" value="Ser/Thr_Kinases-Pseudokinases"/>
</dbReference>
<dbReference type="InterPro" id="IPR000719">
    <property type="entry name" value="Prot_kinase_dom"/>
</dbReference>
<proteinExistence type="predicted"/>
<evidence type="ECO:0000256" key="1">
    <source>
        <dbReference type="ARBA" id="ARBA00022679"/>
    </source>
</evidence>
<dbReference type="GO" id="GO:0004674">
    <property type="term" value="F:protein serine/threonine kinase activity"/>
    <property type="evidence" value="ECO:0007669"/>
    <property type="project" value="TreeGrafter"/>
</dbReference>
<comment type="caution">
    <text evidence="6">The sequence shown here is derived from an EMBL/GenBank/DDBJ whole genome shotgun (WGS) entry which is preliminary data.</text>
</comment>
<keyword evidence="4" id="KW-0067">ATP-binding</keyword>
<dbReference type="AlphaFoldDB" id="A0A8H3LKW3"/>
<evidence type="ECO:0000313" key="6">
    <source>
        <dbReference type="EMBL" id="GES87811.1"/>
    </source>
</evidence>
<sequence length="455" mass="53650">MSLSQLIKAVSKKCKECNKKRKIFDVEYQICYSCHNLKTILKPEQSGNKVIDDFIRYTQINHVAIKEGKMEFVSYDQFKNIEFIAEGGFSKVYKATWINGPIFNWNEINRNSWKISRWENYTVVLKKLNNSKNITSKELNELQIFYQIYSDKNVYDNLISEYFGITQDPITKDIMIIMEYYSKGDLLGYLNNKFYNISWYDKLHKLFNITDGLKSMHALNIIHRDLHSGNIFFDKFRSYIGQRYTKASDIYSVGMFMWEFMTGRRPFWNRNHDTDLIINICDGLQPSIVTNAPDGYIELMKECRHSDLEKRPTAKEIHDRIWKMYEIEVENFKNNNPTKIIESLDIGPVTTNHSGAIYKSRPLSGIINSAMSIRSSRSVSINLKTDKRKFADLINDDNGQSSKRKKLRENEFNDYLTNEIELDIDVDMDYDKLHKPHNKEYVTKEFEFDIDINNS</sequence>
<reference evidence="6" key="1">
    <citation type="submission" date="2019-10" db="EMBL/GenBank/DDBJ databases">
        <title>Conservation and host-specific expression of non-tandemly repeated heterogenous ribosome RNA gene in arbuscular mycorrhizal fungi.</title>
        <authorList>
            <person name="Maeda T."/>
            <person name="Kobayashi Y."/>
            <person name="Nakagawa T."/>
            <person name="Ezawa T."/>
            <person name="Yamaguchi K."/>
            <person name="Bino T."/>
            <person name="Nishimoto Y."/>
            <person name="Shigenobu S."/>
            <person name="Kawaguchi M."/>
        </authorList>
    </citation>
    <scope>NUCLEOTIDE SEQUENCE</scope>
    <source>
        <strain evidence="6">HR1</strain>
    </source>
</reference>
<dbReference type="InterPro" id="IPR011009">
    <property type="entry name" value="Kinase-like_dom_sf"/>
</dbReference>
<evidence type="ECO:0000313" key="7">
    <source>
        <dbReference type="Proteomes" id="UP000615446"/>
    </source>
</evidence>
<dbReference type="Gene3D" id="1.10.10.1010">
    <property type="entry name" value="Intein homing endonuclease, domain IV"/>
    <property type="match status" value="1"/>
</dbReference>
<accession>A0A8H3LKW3</accession>
<evidence type="ECO:0000256" key="4">
    <source>
        <dbReference type="ARBA" id="ARBA00022840"/>
    </source>
</evidence>
<keyword evidence="2" id="KW-0547">Nucleotide-binding</keyword>